<dbReference type="Proteomes" id="UP000184286">
    <property type="component" value="Unassembled WGS sequence"/>
</dbReference>
<comment type="caution">
    <text evidence="2">The sequence shown here is derived from an EMBL/GenBank/DDBJ whole genome shotgun (WGS) entry which is preliminary data.</text>
</comment>
<reference evidence="2 3" key="2">
    <citation type="submission" date="2017-02" db="EMBL/GenBank/DDBJ databases">
        <title>Draft genome sequence of Streptomyces phaeoluteigriseus type strain DSM41896.</title>
        <authorList>
            <person name="Salih T.S."/>
            <person name="Algora Gallardo L."/>
            <person name="Melo Santos T."/>
            <person name="Filgueira Martinez S."/>
            <person name="Herron P.R."/>
        </authorList>
    </citation>
    <scope>NUCLEOTIDE SEQUENCE [LARGE SCALE GENOMIC DNA]</scope>
    <source>
        <strain evidence="2 3">DSM 41896</strain>
    </source>
</reference>
<dbReference type="RefSeq" id="WP_073496677.1">
    <property type="nucleotide sequence ID" value="NZ_MPOH02000004.1"/>
</dbReference>
<feature type="transmembrane region" description="Helical" evidence="1">
    <location>
        <begin position="19"/>
        <end position="37"/>
    </location>
</feature>
<protein>
    <submittedName>
        <fullName evidence="2">Uncharacterized protein</fullName>
    </submittedName>
</protein>
<keyword evidence="1" id="KW-0472">Membrane</keyword>
<evidence type="ECO:0000313" key="3">
    <source>
        <dbReference type="Proteomes" id="UP000184286"/>
    </source>
</evidence>
<feature type="transmembrane region" description="Helical" evidence="1">
    <location>
        <begin position="70"/>
        <end position="90"/>
    </location>
</feature>
<organism evidence="2 3">
    <name type="scientific">Streptomyces phaeoluteigriseus</name>
    <dbReference type="NCBI Taxonomy" id="114686"/>
    <lineage>
        <taxon>Bacteria</taxon>
        <taxon>Bacillati</taxon>
        <taxon>Actinomycetota</taxon>
        <taxon>Actinomycetes</taxon>
        <taxon>Kitasatosporales</taxon>
        <taxon>Streptomycetaceae</taxon>
        <taxon>Streptomyces</taxon>
        <taxon>Streptomyces aurantiacus group</taxon>
    </lineage>
</organism>
<gene>
    <name evidence="2" type="ORF">BM536_002820</name>
</gene>
<evidence type="ECO:0000313" key="2">
    <source>
        <dbReference type="EMBL" id="OQD57461.1"/>
    </source>
</evidence>
<accession>A0A1V6MYF3</accession>
<dbReference type="InterPro" id="IPR057702">
    <property type="entry name" value="DUF7942"/>
</dbReference>
<keyword evidence="1" id="KW-0812">Transmembrane</keyword>
<dbReference type="EMBL" id="MPOH02000004">
    <property type="protein sequence ID" value="OQD57461.1"/>
    <property type="molecule type" value="Genomic_DNA"/>
</dbReference>
<dbReference type="NCBIfam" id="NF046119">
    <property type="entry name" value="memb_SCO4225"/>
    <property type="match status" value="1"/>
</dbReference>
<dbReference type="AlphaFoldDB" id="A0A1V6MYF3"/>
<reference evidence="3" key="1">
    <citation type="submission" date="2016-11" db="EMBL/GenBank/DDBJ databases">
        <authorList>
            <person name="Schniete J.K."/>
            <person name="Salih T."/>
            <person name="Algora Gallardo L."/>
            <person name="Martinez Fernandez S."/>
            <person name="Herron P.R."/>
        </authorList>
    </citation>
    <scope>NUCLEOTIDE SEQUENCE [LARGE SCALE GENOMIC DNA]</scope>
    <source>
        <strain evidence="3">DSM 41896</strain>
    </source>
</reference>
<sequence length="103" mass="10609">MTGPSLSILRGVRRALGNIAARVYLAACALLLGWALVAASDESMAAVIPLFATIPTSLALLLVLPEGTTMFLLSIVLGALINAVVIGWCVRTLHRGSNPGPAS</sequence>
<evidence type="ECO:0000256" key="1">
    <source>
        <dbReference type="SAM" id="Phobius"/>
    </source>
</evidence>
<dbReference type="Pfam" id="PF25637">
    <property type="entry name" value="DUF7942"/>
    <property type="match status" value="1"/>
</dbReference>
<dbReference type="OrthoDB" id="4249439at2"/>
<name>A0A1V6MYF3_9ACTN</name>
<feature type="transmembrane region" description="Helical" evidence="1">
    <location>
        <begin position="44"/>
        <end position="64"/>
    </location>
</feature>
<proteinExistence type="predicted"/>
<keyword evidence="1" id="KW-1133">Transmembrane helix</keyword>